<evidence type="ECO:0000256" key="2">
    <source>
        <dbReference type="ARBA" id="ARBA00023002"/>
    </source>
</evidence>
<feature type="domain" description="D-isomer specific 2-hydroxyacid dehydrogenase catalytic" evidence="5">
    <location>
        <begin position="45"/>
        <end position="321"/>
    </location>
</feature>
<dbReference type="CDD" id="cd12167">
    <property type="entry name" value="2-Hacid_dh_8"/>
    <property type="match status" value="1"/>
</dbReference>
<evidence type="ECO:0000256" key="4">
    <source>
        <dbReference type="RuleBase" id="RU003719"/>
    </source>
</evidence>
<keyword evidence="2 4" id="KW-0560">Oxidoreductase</keyword>
<evidence type="ECO:0000259" key="5">
    <source>
        <dbReference type="Pfam" id="PF00389"/>
    </source>
</evidence>
<dbReference type="Gene3D" id="3.40.50.720">
    <property type="entry name" value="NAD(P)-binding Rossmann-like Domain"/>
    <property type="match status" value="2"/>
</dbReference>
<dbReference type="PANTHER" id="PTHR42789:SF1">
    <property type="entry name" value="D-ISOMER SPECIFIC 2-HYDROXYACID DEHYDROGENASE FAMILY PROTEIN (AFU_ORTHOLOGUE AFUA_6G10090)"/>
    <property type="match status" value="1"/>
</dbReference>
<evidence type="ECO:0000313" key="7">
    <source>
        <dbReference type="EMBL" id="SDJ01031.1"/>
    </source>
</evidence>
<dbReference type="InterPro" id="IPR050857">
    <property type="entry name" value="D-2-hydroxyacid_DH"/>
</dbReference>
<gene>
    <name evidence="7" type="ORF">SAMN04488074_101270</name>
</gene>
<dbReference type="InterPro" id="IPR036291">
    <property type="entry name" value="NAD(P)-bd_dom_sf"/>
</dbReference>
<dbReference type="InterPro" id="IPR006140">
    <property type="entry name" value="D-isomer_DH_NAD-bd"/>
</dbReference>
<evidence type="ECO:0000256" key="3">
    <source>
        <dbReference type="ARBA" id="ARBA00023027"/>
    </source>
</evidence>
<evidence type="ECO:0000256" key="1">
    <source>
        <dbReference type="ARBA" id="ARBA00005854"/>
    </source>
</evidence>
<comment type="similarity">
    <text evidence="1 4">Belongs to the D-isomer specific 2-hydroxyacid dehydrogenase family.</text>
</comment>
<accession>A0A1G8Q8K2</accession>
<dbReference type="InterPro" id="IPR006139">
    <property type="entry name" value="D-isomer_2_OHA_DH_cat_dom"/>
</dbReference>
<dbReference type="AlphaFoldDB" id="A0A1G8Q8K2"/>
<sequence length="335" mass="35792">MPERPVAVLAMQPWALPDLFPADLLEQLRTLVRLEPGPALTSFGTEEAVSVLREADVLVTGWGCPRIDSAVLATAPRLRAVIHSAGSVKGHVDPAVFAHGVTVSSAAQANAVPVAEYTVSAIVFAAKRVFARANWYAHDRTAGDWRSGAGTGLFDRTIGIIGASRTGRLVLDRLRPHNVRLLLADPFVTAQEARALGAELVGTDELCRRSELVSVHAPALPETHHLLDARRLALLQDGATLINTARGSLVDTVALTRHCATGRIDAVLDVTDPSPLPPDHPLLRLPNVLVTPHLAGSQGRELRRLGEFTVAELARFVGGEPLHGTICSSDLHRIA</sequence>
<evidence type="ECO:0000259" key="6">
    <source>
        <dbReference type="Pfam" id="PF02826"/>
    </source>
</evidence>
<organism evidence="7 8">
    <name type="scientific">Lentzea albidocapillata subsp. violacea</name>
    <dbReference type="NCBI Taxonomy" id="128104"/>
    <lineage>
        <taxon>Bacteria</taxon>
        <taxon>Bacillati</taxon>
        <taxon>Actinomycetota</taxon>
        <taxon>Actinomycetes</taxon>
        <taxon>Pseudonocardiales</taxon>
        <taxon>Pseudonocardiaceae</taxon>
        <taxon>Lentzea</taxon>
    </lineage>
</organism>
<dbReference type="PANTHER" id="PTHR42789">
    <property type="entry name" value="D-ISOMER SPECIFIC 2-HYDROXYACID DEHYDROGENASE FAMILY PROTEIN (AFU_ORTHOLOGUE AFUA_6G10090)"/>
    <property type="match status" value="1"/>
</dbReference>
<evidence type="ECO:0000313" key="8">
    <source>
        <dbReference type="Proteomes" id="UP000199682"/>
    </source>
</evidence>
<dbReference type="SUPFAM" id="SSF51735">
    <property type="entry name" value="NAD(P)-binding Rossmann-fold domains"/>
    <property type="match status" value="1"/>
</dbReference>
<dbReference type="SUPFAM" id="SSF52283">
    <property type="entry name" value="Formate/glycerate dehydrogenase catalytic domain-like"/>
    <property type="match status" value="1"/>
</dbReference>
<proteinExistence type="inferred from homology"/>
<dbReference type="GO" id="GO:0051287">
    <property type="term" value="F:NAD binding"/>
    <property type="evidence" value="ECO:0007669"/>
    <property type="project" value="InterPro"/>
</dbReference>
<protein>
    <submittedName>
        <fullName evidence="7">Phosphoglycerate dehydrogenase</fullName>
    </submittedName>
</protein>
<dbReference type="Pfam" id="PF02826">
    <property type="entry name" value="2-Hacid_dh_C"/>
    <property type="match status" value="1"/>
</dbReference>
<reference evidence="8" key="1">
    <citation type="submission" date="2016-10" db="EMBL/GenBank/DDBJ databases">
        <authorList>
            <person name="Varghese N."/>
            <person name="Submissions S."/>
        </authorList>
    </citation>
    <scope>NUCLEOTIDE SEQUENCE [LARGE SCALE GENOMIC DNA]</scope>
    <source>
        <strain evidence="8">DSM 44796</strain>
    </source>
</reference>
<dbReference type="Pfam" id="PF00389">
    <property type="entry name" value="2-Hacid_dh"/>
    <property type="match status" value="1"/>
</dbReference>
<dbReference type="EMBL" id="FNET01000001">
    <property type="protein sequence ID" value="SDJ01031.1"/>
    <property type="molecule type" value="Genomic_DNA"/>
</dbReference>
<dbReference type="RefSeq" id="WP_218130706.1">
    <property type="nucleotide sequence ID" value="NZ_FNET01000001.1"/>
</dbReference>
<name>A0A1G8Q8K2_9PSEU</name>
<dbReference type="GO" id="GO:0016616">
    <property type="term" value="F:oxidoreductase activity, acting on the CH-OH group of donors, NAD or NADP as acceptor"/>
    <property type="evidence" value="ECO:0007669"/>
    <property type="project" value="InterPro"/>
</dbReference>
<dbReference type="Proteomes" id="UP000199682">
    <property type="component" value="Unassembled WGS sequence"/>
</dbReference>
<feature type="domain" description="D-isomer specific 2-hydroxyacid dehydrogenase NAD-binding" evidence="6">
    <location>
        <begin position="132"/>
        <end position="295"/>
    </location>
</feature>
<keyword evidence="3" id="KW-0520">NAD</keyword>